<dbReference type="Proteomes" id="UP001501207">
    <property type="component" value="Unassembled WGS sequence"/>
</dbReference>
<dbReference type="InterPro" id="IPR036950">
    <property type="entry name" value="PBP_transglycosylase"/>
</dbReference>
<dbReference type="SUPFAM" id="SSF53955">
    <property type="entry name" value="Lysozyme-like"/>
    <property type="match status" value="1"/>
</dbReference>
<evidence type="ECO:0000256" key="12">
    <source>
        <dbReference type="ARBA" id="ARBA00022984"/>
    </source>
</evidence>
<dbReference type="Gene3D" id="1.10.3810.10">
    <property type="entry name" value="Biosynthetic peptidoglycan transglycosylase-like"/>
    <property type="match status" value="1"/>
</dbReference>
<comment type="similarity">
    <text evidence="3">In the C-terminal section; belongs to the transpeptidase family.</text>
</comment>
<dbReference type="InterPro" id="IPR012338">
    <property type="entry name" value="Beta-lactam/transpept-like"/>
</dbReference>
<dbReference type="PANTHER" id="PTHR32282:SF11">
    <property type="entry name" value="PENICILLIN-BINDING PROTEIN 1B"/>
    <property type="match status" value="1"/>
</dbReference>
<accession>A0ABP8GB01</accession>
<evidence type="ECO:0000256" key="15">
    <source>
        <dbReference type="ARBA" id="ARBA00023316"/>
    </source>
</evidence>
<evidence type="ECO:0000256" key="2">
    <source>
        <dbReference type="ARBA" id="ARBA00004752"/>
    </source>
</evidence>
<evidence type="ECO:0000256" key="19">
    <source>
        <dbReference type="SAM" id="Phobius"/>
    </source>
</evidence>
<sequence length="754" mass="85020">MKKAIKILWTVVLAGVACACLIVLLINWGVFGYMPSMEELENPSAALASEVYAKDGTRMGKFYYADQDRTAIDFKDISPYVTRALIATEDIRFYKHSGIDPKGVAAIPFYLLTGRKRGSSTITQQLALNLFGSRSSNYVIRAFQKMKEWVLAVKLERNFTKEEILALYLNTVPFSDNVYGIKNASLTFFNKNPDRLNIQEAASLIGMLKGPTLYNPRRNPQIAIGRRNLIINKMGENGFITPAQAQAALKTPIQLEYHKVDQNNGIAPYCREYIRGYLKQWCSEHKKPDGSNYNLYTDGLKIYTTIDPRMQLYANEAVAKHLSTLQSVFNRQSNIKSGSIWKGRSNYLDMFMKNTLRYRSMKEAGKSDAEIRKVFMEKKVPARVFAWNRNVGNLPNTLDTLMTPMDSIKYMQQQLQAGFMAMDPESGEIKAWVGGPDFRYFKNDHIHTRRQVGSTIKPFLYCLAIMNGFSPGTEVPNQPVTFPNYQNWTSHNDDGSVSEPVPMSQALARSLNNASAYLIQQLTPAVFAEFLKKRIRIGGNVPPFPSISLGTPEISLYEMMRGYSMFPDKGLMAEPLLITRIEDRNGNILENFTPRKQEIINQNIAYTMVQMMQGVVDHGTGSRMRFRYGIKGPLAGKTGTTNDHTDGWFIGYNPQLQFGAWVGCNYNFLHFNNMTWGQGASTGLPICAYFLQKVYADNSFDINPNTPFERPLSFPPELDVNYRPPDSGGALPGAEPDDIGNGNASDYFDVPKKK</sequence>
<evidence type="ECO:0000256" key="4">
    <source>
        <dbReference type="ARBA" id="ARBA00007739"/>
    </source>
</evidence>
<keyword evidence="19" id="KW-0812">Transmembrane</keyword>
<feature type="transmembrane region" description="Helical" evidence="19">
    <location>
        <begin position="7"/>
        <end position="34"/>
    </location>
</feature>
<feature type="domain" description="Glycosyl transferase family 51" evidence="21">
    <location>
        <begin position="57"/>
        <end position="234"/>
    </location>
</feature>
<keyword evidence="19" id="KW-1133">Transmembrane helix</keyword>
<comment type="caution">
    <text evidence="22">The sequence shown here is derived from an EMBL/GenBank/DDBJ whole genome shotgun (WGS) entry which is preliminary data.</text>
</comment>
<evidence type="ECO:0000256" key="11">
    <source>
        <dbReference type="ARBA" id="ARBA00022960"/>
    </source>
</evidence>
<evidence type="ECO:0000256" key="13">
    <source>
        <dbReference type="ARBA" id="ARBA00023136"/>
    </source>
</evidence>
<evidence type="ECO:0000256" key="16">
    <source>
        <dbReference type="ARBA" id="ARBA00034000"/>
    </source>
</evidence>
<keyword evidence="11" id="KW-0133">Cell shape</keyword>
<evidence type="ECO:0000256" key="18">
    <source>
        <dbReference type="SAM" id="MobiDB-lite"/>
    </source>
</evidence>
<dbReference type="InterPro" id="IPR050396">
    <property type="entry name" value="Glycosyltr_51/Transpeptidase"/>
</dbReference>
<dbReference type="RefSeq" id="WP_344981914.1">
    <property type="nucleotide sequence ID" value="NZ_BAABFN010000022.1"/>
</dbReference>
<comment type="catalytic activity">
    <reaction evidence="17">
        <text>[GlcNAc-(1-&gt;4)-Mur2Ac(oyl-L-Ala-gamma-D-Glu-L-Lys-D-Ala-D-Ala)](n)-di-trans,octa-cis-undecaprenyl diphosphate + beta-D-GlcNAc-(1-&gt;4)-Mur2Ac(oyl-L-Ala-gamma-D-Glu-L-Lys-D-Ala-D-Ala)-di-trans,octa-cis-undecaprenyl diphosphate = [GlcNAc-(1-&gt;4)-Mur2Ac(oyl-L-Ala-gamma-D-Glu-L-Lys-D-Ala-D-Ala)](n+1)-di-trans,octa-cis-undecaprenyl diphosphate + di-trans,octa-cis-undecaprenyl diphosphate + H(+)</text>
        <dbReference type="Rhea" id="RHEA:23708"/>
        <dbReference type="Rhea" id="RHEA-COMP:9602"/>
        <dbReference type="Rhea" id="RHEA-COMP:9603"/>
        <dbReference type="ChEBI" id="CHEBI:15378"/>
        <dbReference type="ChEBI" id="CHEBI:58405"/>
        <dbReference type="ChEBI" id="CHEBI:60033"/>
        <dbReference type="ChEBI" id="CHEBI:78435"/>
        <dbReference type="EC" id="2.4.99.28"/>
    </reaction>
</comment>
<feature type="domain" description="Penicillin-binding protein transpeptidase" evidence="20">
    <location>
        <begin position="418"/>
        <end position="655"/>
    </location>
</feature>
<evidence type="ECO:0000256" key="5">
    <source>
        <dbReference type="ARBA" id="ARBA00022475"/>
    </source>
</evidence>
<dbReference type="Pfam" id="PF00912">
    <property type="entry name" value="Transgly"/>
    <property type="match status" value="1"/>
</dbReference>
<keyword evidence="6" id="KW-0121">Carboxypeptidase</keyword>
<dbReference type="PROSITE" id="PS51257">
    <property type="entry name" value="PROKAR_LIPOPROTEIN"/>
    <property type="match status" value="1"/>
</dbReference>
<dbReference type="InterPro" id="IPR023346">
    <property type="entry name" value="Lysozyme-like_dom_sf"/>
</dbReference>
<evidence type="ECO:0000256" key="8">
    <source>
        <dbReference type="ARBA" id="ARBA00022676"/>
    </source>
</evidence>
<dbReference type="Pfam" id="PF00905">
    <property type="entry name" value="Transpeptidase"/>
    <property type="match status" value="1"/>
</dbReference>
<keyword evidence="15" id="KW-0961">Cell wall biogenesis/degradation</keyword>
<evidence type="ECO:0000313" key="23">
    <source>
        <dbReference type="Proteomes" id="UP001501207"/>
    </source>
</evidence>
<keyword evidence="14" id="KW-0511">Multifunctional enzyme</keyword>
<comment type="similarity">
    <text evidence="4">In the N-terminal section; belongs to the glycosyltransferase 51 family.</text>
</comment>
<evidence type="ECO:0000256" key="3">
    <source>
        <dbReference type="ARBA" id="ARBA00007090"/>
    </source>
</evidence>
<proteinExistence type="inferred from homology"/>
<dbReference type="EMBL" id="BAABFN010000022">
    <property type="protein sequence ID" value="GAA4320902.1"/>
    <property type="molecule type" value="Genomic_DNA"/>
</dbReference>
<gene>
    <name evidence="22" type="ORF">GCM10023143_35420</name>
</gene>
<organism evidence="22 23">
    <name type="scientific">Compostibacter hankyongensis</name>
    <dbReference type="NCBI Taxonomy" id="1007089"/>
    <lineage>
        <taxon>Bacteria</taxon>
        <taxon>Pseudomonadati</taxon>
        <taxon>Bacteroidota</taxon>
        <taxon>Chitinophagia</taxon>
        <taxon>Chitinophagales</taxon>
        <taxon>Chitinophagaceae</taxon>
        <taxon>Compostibacter</taxon>
    </lineage>
</organism>
<keyword evidence="8" id="KW-0328">Glycosyltransferase</keyword>
<evidence type="ECO:0000256" key="14">
    <source>
        <dbReference type="ARBA" id="ARBA00023268"/>
    </source>
</evidence>
<protein>
    <submittedName>
        <fullName evidence="22">Transglycosylase domain-containing protein</fullName>
    </submittedName>
</protein>
<keyword evidence="23" id="KW-1185">Reference proteome</keyword>
<keyword evidence="10" id="KW-0378">Hydrolase</keyword>
<evidence type="ECO:0000256" key="1">
    <source>
        <dbReference type="ARBA" id="ARBA00004236"/>
    </source>
</evidence>
<comment type="pathway">
    <text evidence="2">Cell wall biogenesis; peptidoglycan biosynthesis.</text>
</comment>
<name>A0ABP8GB01_9BACT</name>
<dbReference type="Gene3D" id="3.40.710.10">
    <property type="entry name" value="DD-peptidase/beta-lactamase superfamily"/>
    <property type="match status" value="2"/>
</dbReference>
<dbReference type="InterPro" id="IPR001264">
    <property type="entry name" value="Glyco_trans_51"/>
</dbReference>
<keyword evidence="5" id="KW-1003">Cell membrane</keyword>
<keyword evidence="7" id="KW-0645">Protease</keyword>
<reference evidence="23" key="1">
    <citation type="journal article" date="2019" name="Int. J. Syst. Evol. Microbiol.">
        <title>The Global Catalogue of Microorganisms (GCM) 10K type strain sequencing project: providing services to taxonomists for standard genome sequencing and annotation.</title>
        <authorList>
            <consortium name="The Broad Institute Genomics Platform"/>
            <consortium name="The Broad Institute Genome Sequencing Center for Infectious Disease"/>
            <person name="Wu L."/>
            <person name="Ma J."/>
        </authorList>
    </citation>
    <scope>NUCLEOTIDE SEQUENCE [LARGE SCALE GENOMIC DNA]</scope>
    <source>
        <strain evidence="23">JCM 17664</strain>
    </source>
</reference>
<keyword evidence="12" id="KW-0573">Peptidoglycan synthesis</keyword>
<keyword evidence="13 19" id="KW-0472">Membrane</keyword>
<evidence type="ECO:0000259" key="21">
    <source>
        <dbReference type="Pfam" id="PF00912"/>
    </source>
</evidence>
<evidence type="ECO:0000256" key="10">
    <source>
        <dbReference type="ARBA" id="ARBA00022801"/>
    </source>
</evidence>
<evidence type="ECO:0000256" key="17">
    <source>
        <dbReference type="ARBA" id="ARBA00049902"/>
    </source>
</evidence>
<evidence type="ECO:0000256" key="6">
    <source>
        <dbReference type="ARBA" id="ARBA00022645"/>
    </source>
</evidence>
<dbReference type="SUPFAM" id="SSF56601">
    <property type="entry name" value="beta-lactamase/transpeptidase-like"/>
    <property type="match status" value="1"/>
</dbReference>
<feature type="region of interest" description="Disordered" evidence="18">
    <location>
        <begin position="707"/>
        <end position="754"/>
    </location>
</feature>
<evidence type="ECO:0000259" key="20">
    <source>
        <dbReference type="Pfam" id="PF00905"/>
    </source>
</evidence>
<evidence type="ECO:0000256" key="7">
    <source>
        <dbReference type="ARBA" id="ARBA00022670"/>
    </source>
</evidence>
<dbReference type="InterPro" id="IPR001460">
    <property type="entry name" value="PCN-bd_Tpept"/>
</dbReference>
<evidence type="ECO:0000256" key="9">
    <source>
        <dbReference type="ARBA" id="ARBA00022679"/>
    </source>
</evidence>
<keyword evidence="9" id="KW-0808">Transferase</keyword>
<dbReference type="PANTHER" id="PTHR32282">
    <property type="entry name" value="BINDING PROTEIN TRANSPEPTIDASE, PUTATIVE-RELATED"/>
    <property type="match status" value="1"/>
</dbReference>
<evidence type="ECO:0000313" key="22">
    <source>
        <dbReference type="EMBL" id="GAA4320902.1"/>
    </source>
</evidence>
<comment type="catalytic activity">
    <reaction evidence="16">
        <text>Preferential cleavage: (Ac)2-L-Lys-D-Ala-|-D-Ala. Also transpeptidation of peptidyl-alanyl moieties that are N-acyl substituents of D-alanine.</text>
        <dbReference type="EC" id="3.4.16.4"/>
    </reaction>
</comment>
<comment type="subcellular location">
    <subcellularLocation>
        <location evidence="1">Cell membrane</location>
    </subcellularLocation>
</comment>